<sequence>MAAANAWANASTENPAVGPFLGKKGPTAGNASAVFYGAYVFFEEVTVRDGKPKSKHRLEMEKAHGAKGMDRERRSDRVWSMAGRSRIWINWDRFISMESSEGTALSMSRRSFLLTGSISRSMRRKFCFTFSWFGRVWVGFFCF</sequence>
<feature type="region of interest" description="Disordered" evidence="1">
    <location>
        <begin position="51"/>
        <end position="73"/>
    </location>
</feature>
<organism evidence="2 3">
    <name type="scientific">Rhynchosporium graminicola</name>
    <dbReference type="NCBI Taxonomy" id="2792576"/>
    <lineage>
        <taxon>Eukaryota</taxon>
        <taxon>Fungi</taxon>
        <taxon>Dikarya</taxon>
        <taxon>Ascomycota</taxon>
        <taxon>Pezizomycotina</taxon>
        <taxon>Leotiomycetes</taxon>
        <taxon>Helotiales</taxon>
        <taxon>Ploettnerulaceae</taxon>
        <taxon>Rhynchosporium</taxon>
    </lineage>
</organism>
<dbReference type="Proteomes" id="UP000178129">
    <property type="component" value="Unassembled WGS sequence"/>
</dbReference>
<comment type="caution">
    <text evidence="2">The sequence shown here is derived from an EMBL/GenBank/DDBJ whole genome shotgun (WGS) entry which is preliminary data.</text>
</comment>
<protein>
    <submittedName>
        <fullName evidence="2">Uncharacterized protein</fullName>
    </submittedName>
</protein>
<reference evidence="3" key="1">
    <citation type="submission" date="2016-03" db="EMBL/GenBank/DDBJ databases">
        <authorList>
            <person name="Ploux O."/>
        </authorList>
    </citation>
    <scope>NUCLEOTIDE SEQUENCE [LARGE SCALE GENOMIC DNA]</scope>
    <source>
        <strain evidence="3">UK7</strain>
    </source>
</reference>
<dbReference type="PANTHER" id="PTHR42339">
    <property type="entry name" value="HISTONE H1"/>
    <property type="match status" value="1"/>
</dbReference>
<keyword evidence="3" id="KW-1185">Reference proteome</keyword>
<proteinExistence type="predicted"/>
<dbReference type="InParanoid" id="A0A1E1LNQ9"/>
<dbReference type="AlphaFoldDB" id="A0A1E1LNQ9"/>
<evidence type="ECO:0000256" key="1">
    <source>
        <dbReference type="SAM" id="MobiDB-lite"/>
    </source>
</evidence>
<gene>
    <name evidence="2" type="ORF">RCO7_11148</name>
</gene>
<evidence type="ECO:0000313" key="2">
    <source>
        <dbReference type="EMBL" id="CZT12147.1"/>
    </source>
</evidence>
<dbReference type="EMBL" id="FJUW01000069">
    <property type="protein sequence ID" value="CZT12147.1"/>
    <property type="molecule type" value="Genomic_DNA"/>
</dbReference>
<evidence type="ECO:0000313" key="3">
    <source>
        <dbReference type="Proteomes" id="UP000178129"/>
    </source>
</evidence>
<name>A0A1E1LNQ9_9HELO</name>
<accession>A0A1E1LNQ9</accession>
<dbReference type="PANTHER" id="PTHR42339:SF1">
    <property type="entry name" value="HISTONE H1"/>
    <property type="match status" value="1"/>
</dbReference>